<dbReference type="PIRSF" id="PIRSF000538">
    <property type="entry name" value="GlpK"/>
    <property type="match status" value="1"/>
</dbReference>
<dbReference type="GO" id="GO:0005524">
    <property type="term" value="F:ATP binding"/>
    <property type="evidence" value="ECO:0007669"/>
    <property type="project" value="UniProtKB-KW"/>
</dbReference>
<evidence type="ECO:0000256" key="1">
    <source>
        <dbReference type="ARBA" id="ARBA00009156"/>
    </source>
</evidence>
<evidence type="ECO:0000256" key="3">
    <source>
        <dbReference type="ARBA" id="ARBA00022741"/>
    </source>
</evidence>
<keyword evidence="2 8" id="KW-0808">Transferase</keyword>
<organism evidence="8 9">
    <name type="scientific">BD1-7 clade bacterium</name>
    <dbReference type="NCBI Taxonomy" id="2029982"/>
    <lineage>
        <taxon>Bacteria</taxon>
        <taxon>Pseudomonadati</taxon>
        <taxon>Pseudomonadota</taxon>
        <taxon>Gammaproteobacteria</taxon>
        <taxon>Cellvibrionales</taxon>
        <taxon>Spongiibacteraceae</taxon>
        <taxon>BD1-7 clade</taxon>
    </lineage>
</organism>
<dbReference type="AlphaFoldDB" id="A0A5S9QFC0"/>
<reference evidence="8 9" key="1">
    <citation type="submission" date="2019-11" db="EMBL/GenBank/DDBJ databases">
        <authorList>
            <person name="Holert J."/>
        </authorList>
    </citation>
    <scope>NUCLEOTIDE SEQUENCE [LARGE SCALE GENOMIC DNA]</scope>
    <source>
        <strain evidence="8">SB11_3</strain>
    </source>
</reference>
<dbReference type="SUPFAM" id="SSF53067">
    <property type="entry name" value="Actin-like ATPase domain"/>
    <property type="match status" value="2"/>
</dbReference>
<dbReference type="InterPro" id="IPR018485">
    <property type="entry name" value="FGGY_C"/>
</dbReference>
<evidence type="ECO:0000313" key="9">
    <source>
        <dbReference type="Proteomes" id="UP000441399"/>
    </source>
</evidence>
<feature type="domain" description="Carbohydrate kinase FGGY C-terminal" evidence="7">
    <location>
        <begin position="265"/>
        <end position="451"/>
    </location>
</feature>
<proteinExistence type="inferred from homology"/>
<evidence type="ECO:0000256" key="5">
    <source>
        <dbReference type="ARBA" id="ARBA00022840"/>
    </source>
</evidence>
<dbReference type="GO" id="GO:0006071">
    <property type="term" value="P:glycerol metabolic process"/>
    <property type="evidence" value="ECO:0007669"/>
    <property type="project" value="TreeGrafter"/>
</dbReference>
<accession>A0A5S9QFC0</accession>
<dbReference type="Pfam" id="PF00370">
    <property type="entry name" value="FGGY_N"/>
    <property type="match status" value="1"/>
</dbReference>
<dbReference type="Gene3D" id="3.30.420.40">
    <property type="match status" value="2"/>
</dbReference>
<evidence type="ECO:0000313" key="8">
    <source>
        <dbReference type="EMBL" id="CAA0117184.1"/>
    </source>
</evidence>
<feature type="domain" description="Carbohydrate kinase FGGY N-terminal" evidence="6">
    <location>
        <begin position="12"/>
        <end position="248"/>
    </location>
</feature>
<evidence type="ECO:0000256" key="2">
    <source>
        <dbReference type="ARBA" id="ARBA00022679"/>
    </source>
</evidence>
<evidence type="ECO:0000259" key="6">
    <source>
        <dbReference type="Pfam" id="PF00370"/>
    </source>
</evidence>
<dbReference type="Proteomes" id="UP000441399">
    <property type="component" value="Unassembled WGS sequence"/>
</dbReference>
<dbReference type="PANTHER" id="PTHR10196:SF69">
    <property type="entry name" value="GLYCEROL KINASE"/>
    <property type="match status" value="1"/>
</dbReference>
<dbReference type="GO" id="GO:0004370">
    <property type="term" value="F:glycerol kinase activity"/>
    <property type="evidence" value="ECO:0007669"/>
    <property type="project" value="UniProtKB-EC"/>
</dbReference>
<dbReference type="EC" id="2.7.1.30" evidence="8"/>
<dbReference type="GO" id="GO:0005829">
    <property type="term" value="C:cytosol"/>
    <property type="evidence" value="ECO:0007669"/>
    <property type="project" value="TreeGrafter"/>
</dbReference>
<dbReference type="PANTHER" id="PTHR10196">
    <property type="entry name" value="SUGAR KINASE"/>
    <property type="match status" value="1"/>
</dbReference>
<dbReference type="InterPro" id="IPR043129">
    <property type="entry name" value="ATPase_NBD"/>
</dbReference>
<dbReference type="EMBL" id="CACSIO010000023">
    <property type="protein sequence ID" value="CAA0117184.1"/>
    <property type="molecule type" value="Genomic_DNA"/>
</dbReference>
<dbReference type="OrthoDB" id="9805576at2"/>
<evidence type="ECO:0000259" key="7">
    <source>
        <dbReference type="Pfam" id="PF02782"/>
    </source>
</evidence>
<keyword evidence="5" id="KW-0067">ATP-binding</keyword>
<keyword evidence="4 8" id="KW-0418">Kinase</keyword>
<keyword evidence="9" id="KW-1185">Reference proteome</keyword>
<protein>
    <submittedName>
        <fullName evidence="8">Glycerol kinase</fullName>
        <ecNumber evidence="8">2.7.1.30</ecNumber>
    </submittedName>
</protein>
<name>A0A5S9QFC0_9GAMM</name>
<dbReference type="InterPro" id="IPR018484">
    <property type="entry name" value="FGGY_N"/>
</dbReference>
<comment type="similarity">
    <text evidence="1">Belongs to the FGGY kinase family.</text>
</comment>
<evidence type="ECO:0000256" key="4">
    <source>
        <dbReference type="ARBA" id="ARBA00022777"/>
    </source>
</evidence>
<keyword evidence="3" id="KW-0547">Nucleotide-binding</keyword>
<gene>
    <name evidence="8" type="primary">glpK_2</name>
    <name evidence="8" type="ORF">OPDIPICF_02048</name>
</gene>
<dbReference type="InterPro" id="IPR000577">
    <property type="entry name" value="Carb_kinase_FGGY"/>
</dbReference>
<dbReference type="Pfam" id="PF02782">
    <property type="entry name" value="FGGY_C"/>
    <property type="match status" value="1"/>
</dbReference>
<sequence length="500" mass="55715">MTPNQGMFMETLLVIDQGTHSTRAIVFNQHGHALAQSQYPVVVTTSDDGHVEQEVLATIQSVRECLAHLEKTLSRDTADSLIGIALIAQRSSFVACRPTDMANLTEVISWQDTRSLPWLVHQPIDGEFIHNMTGLHLSVHYGASKMRWLLDNDAKVQAADDDGDLQFVPLAAFMCQRLTDAPVFLVDRDIAARTLLCRFGGRDWDTELLDVFGLENRQLPDIIDSLHTYGDVSFCGRQVPLIFSGGDQSLLPLAWGEEALHASVMVNVGSGACIQAVERKPRKVADVPEELLHMHLNLRHNGQLEDCLVLEGTLNAAATAVDWLAEQCGHPFSYSDIEDALEQIHNPPVFINRLRGSGSPYWLNAGRPWFEEKETDSLSDAARLVAVIESIIFLLVDNLVLMQQTKLTVNRIYISGGLSRSHGFCQKLANLSNKTVLRMDDSEACARGAATYVFMRLGIADIDDEEIRRQAGQFFPLLDNGLNARFMRHRQGMEDARQKM</sequence>